<dbReference type="PRINTS" id="PR00035">
    <property type="entry name" value="HTHGNTR"/>
</dbReference>
<dbReference type="InterPro" id="IPR036390">
    <property type="entry name" value="WH_DNA-bd_sf"/>
</dbReference>
<dbReference type="SUPFAM" id="SSF46785">
    <property type="entry name" value="Winged helix' DNA-binding domain"/>
    <property type="match status" value="1"/>
</dbReference>
<dbReference type="RefSeq" id="WP_021596973.1">
    <property type="nucleotide sequence ID" value="NZ_CP083237.1"/>
</dbReference>
<feature type="domain" description="HTH gntR-type" evidence="4">
    <location>
        <begin position="8"/>
        <end position="76"/>
    </location>
</feature>
<dbReference type="PANTHER" id="PTHR43537">
    <property type="entry name" value="TRANSCRIPTIONAL REGULATOR, GNTR FAMILY"/>
    <property type="match status" value="1"/>
</dbReference>
<organism evidence="5 6">
    <name type="scientific">Actinomadura madurae</name>
    <dbReference type="NCBI Taxonomy" id="1993"/>
    <lineage>
        <taxon>Bacteria</taxon>
        <taxon>Bacillati</taxon>
        <taxon>Actinomycetota</taxon>
        <taxon>Actinomycetes</taxon>
        <taxon>Streptosporangiales</taxon>
        <taxon>Thermomonosporaceae</taxon>
        <taxon>Actinomadura</taxon>
    </lineage>
</organism>
<dbReference type="InterPro" id="IPR008920">
    <property type="entry name" value="TF_FadR/GntR_C"/>
</dbReference>
<gene>
    <name evidence="5" type="ORF">SAMN04489713_108155</name>
</gene>
<keyword evidence="2" id="KW-0238">DNA-binding</keyword>
<evidence type="ECO:0000313" key="5">
    <source>
        <dbReference type="EMBL" id="SFO65387.1"/>
    </source>
</evidence>
<sequence>MSQDVARPSLADALTERMLELIRSDGLRPGDRLPSARELSQRFAVTTPTLREALRRLEATGAIQLRHGSGIYVGADLERVVIPNPNVGELEADRLLQLLDARLLIEPPLAGRAARLSGPADVDLLRAILDRAGADLGDAQGAQARDAEARLHKTNMTFHREVAGVAGNSVLCEVIDSLLTVHASEQREIQRIFDDRVRDFEEHTAILAAIEAGAEEEAESLMRSHLADIKHVIEQRLT</sequence>
<keyword evidence="3" id="KW-0804">Transcription</keyword>
<dbReference type="Pfam" id="PF00392">
    <property type="entry name" value="GntR"/>
    <property type="match status" value="1"/>
</dbReference>
<evidence type="ECO:0000259" key="4">
    <source>
        <dbReference type="PROSITE" id="PS50949"/>
    </source>
</evidence>
<evidence type="ECO:0000256" key="3">
    <source>
        <dbReference type="ARBA" id="ARBA00023163"/>
    </source>
</evidence>
<proteinExistence type="predicted"/>
<dbReference type="SMART" id="SM00345">
    <property type="entry name" value="HTH_GNTR"/>
    <property type="match status" value="1"/>
</dbReference>
<dbReference type="STRING" id="1993.SAMN04489713_108155"/>
<dbReference type="GO" id="GO:0003700">
    <property type="term" value="F:DNA-binding transcription factor activity"/>
    <property type="evidence" value="ECO:0007669"/>
    <property type="project" value="InterPro"/>
</dbReference>
<protein>
    <submittedName>
        <fullName evidence="5">GntR family transcriptional regulator, transcriptional repressor for pyruvate dehydrogenase complex</fullName>
    </submittedName>
</protein>
<dbReference type="InParanoid" id="A0A1I5IXY7"/>
<keyword evidence="6" id="KW-1185">Reference proteome</keyword>
<dbReference type="CDD" id="cd07377">
    <property type="entry name" value="WHTH_GntR"/>
    <property type="match status" value="1"/>
</dbReference>
<dbReference type="Proteomes" id="UP000183413">
    <property type="component" value="Unassembled WGS sequence"/>
</dbReference>
<name>A0A1I5IXY7_9ACTN</name>
<reference evidence="5 6" key="1">
    <citation type="submission" date="2016-10" db="EMBL/GenBank/DDBJ databases">
        <authorList>
            <person name="de Groot N.N."/>
        </authorList>
    </citation>
    <scope>NUCLEOTIDE SEQUENCE [LARGE SCALE GENOMIC DNA]</scope>
    <source>
        <strain evidence="5 6">DSM 43067</strain>
    </source>
</reference>
<dbReference type="EMBL" id="FOVH01000008">
    <property type="protein sequence ID" value="SFO65387.1"/>
    <property type="molecule type" value="Genomic_DNA"/>
</dbReference>
<dbReference type="InterPro" id="IPR011711">
    <property type="entry name" value="GntR_C"/>
</dbReference>
<dbReference type="Pfam" id="PF07729">
    <property type="entry name" value="FCD"/>
    <property type="match status" value="1"/>
</dbReference>
<accession>A0A1I5IXY7</accession>
<keyword evidence="5" id="KW-0670">Pyruvate</keyword>
<dbReference type="eggNOG" id="COG2186">
    <property type="taxonomic scope" value="Bacteria"/>
</dbReference>
<dbReference type="GeneID" id="99655633"/>
<dbReference type="Gene3D" id="1.10.10.10">
    <property type="entry name" value="Winged helix-like DNA-binding domain superfamily/Winged helix DNA-binding domain"/>
    <property type="match status" value="1"/>
</dbReference>
<dbReference type="InterPro" id="IPR000524">
    <property type="entry name" value="Tscrpt_reg_HTH_GntR"/>
</dbReference>
<dbReference type="SMART" id="SM00895">
    <property type="entry name" value="FCD"/>
    <property type="match status" value="1"/>
</dbReference>
<dbReference type="AlphaFoldDB" id="A0A1I5IXY7"/>
<dbReference type="SUPFAM" id="SSF48008">
    <property type="entry name" value="GntR ligand-binding domain-like"/>
    <property type="match status" value="1"/>
</dbReference>
<dbReference type="PROSITE" id="PS50949">
    <property type="entry name" value="HTH_GNTR"/>
    <property type="match status" value="1"/>
</dbReference>
<evidence type="ECO:0000256" key="2">
    <source>
        <dbReference type="ARBA" id="ARBA00023125"/>
    </source>
</evidence>
<dbReference type="GO" id="GO:0003677">
    <property type="term" value="F:DNA binding"/>
    <property type="evidence" value="ECO:0007669"/>
    <property type="project" value="UniProtKB-KW"/>
</dbReference>
<evidence type="ECO:0000256" key="1">
    <source>
        <dbReference type="ARBA" id="ARBA00023015"/>
    </source>
</evidence>
<keyword evidence="1" id="KW-0805">Transcription regulation</keyword>
<dbReference type="Gene3D" id="1.20.120.530">
    <property type="entry name" value="GntR ligand-binding domain-like"/>
    <property type="match status" value="1"/>
</dbReference>
<dbReference type="OrthoDB" id="7989071at2"/>
<dbReference type="PANTHER" id="PTHR43537:SF5">
    <property type="entry name" value="UXU OPERON TRANSCRIPTIONAL REGULATOR"/>
    <property type="match status" value="1"/>
</dbReference>
<evidence type="ECO:0000313" key="6">
    <source>
        <dbReference type="Proteomes" id="UP000183413"/>
    </source>
</evidence>
<dbReference type="InterPro" id="IPR036388">
    <property type="entry name" value="WH-like_DNA-bd_sf"/>
</dbReference>